<protein>
    <submittedName>
        <fullName evidence="5">Recombinase family protein</fullName>
    </submittedName>
</protein>
<dbReference type="SMART" id="SM00857">
    <property type="entry name" value="Resolvase"/>
    <property type="match status" value="1"/>
</dbReference>
<keyword evidence="6" id="KW-1185">Reference proteome</keyword>
<evidence type="ECO:0000256" key="1">
    <source>
        <dbReference type="ARBA" id="ARBA00023125"/>
    </source>
</evidence>
<dbReference type="Gene3D" id="3.90.1750.20">
    <property type="entry name" value="Putative Large Serine Recombinase, Chain B, Domain 2"/>
    <property type="match status" value="1"/>
</dbReference>
<dbReference type="CDD" id="cd00338">
    <property type="entry name" value="Ser_Recombinase"/>
    <property type="match status" value="1"/>
</dbReference>
<dbReference type="Gene3D" id="3.40.50.1390">
    <property type="entry name" value="Resolvase, N-terminal catalytic domain"/>
    <property type="match status" value="1"/>
</dbReference>
<sequence>MEQTKGSTLARQLDATATHISEMGWEIYRPPLIDRGKSAYTGDNIETGQLGKFAKSIMTGTVDATSLVLVVEELDRLSRQPADVMLSWLSPLVRRGLSIKVVSTGQMISVEMLDHDMGGLMMILITAFGSHTESRKKAGRVAAAWEKKREAARDGQATIQRNHRHPKWIEIATDGSFFVPEDKARIVRMIFENRIAGIGKGLTAKKLNELSQSDPAYAPWPLNAGERKAPKMWTPTYVGRILANRAVLGEWQPYHRPRKGAATPAGDPISDFYPQVIDPATFARANEKRLVDALKHQGRGRGLSNLLGTRAACGSCGGRMDALGSARPFINKKGEQRRHYFLYCRAAKVAKTCDNERGWPYDKVEGPLLDRILTLAMDDQHFAGDIDISPLEAAVHNARATVMETERRIGILIDTLETVPSDAVRERLSMRQNELAIAKETVAKAQEELAAARGKVSPAEHIRRVSEVRANMWAEDADERFEARRKIKEALSDVIDVIKFDPETGKVRVSLRNGVAVFSITADGEIVHDFDLLKDNDNFEYISDPEKRATLMAYKSRRKRTKTAKAFSS</sequence>
<dbReference type="Pfam" id="PF13408">
    <property type="entry name" value="Zn_ribbon_recom"/>
    <property type="match status" value="1"/>
</dbReference>
<dbReference type="Pfam" id="PF00239">
    <property type="entry name" value="Resolvase"/>
    <property type="match status" value="1"/>
</dbReference>
<dbReference type="InterPro" id="IPR011109">
    <property type="entry name" value="DNA_bind_recombinase_dom"/>
</dbReference>
<evidence type="ECO:0000256" key="2">
    <source>
        <dbReference type="ARBA" id="ARBA00023172"/>
    </source>
</evidence>
<evidence type="ECO:0000313" key="5">
    <source>
        <dbReference type="EMBL" id="MCJ1962183.1"/>
    </source>
</evidence>
<evidence type="ECO:0000256" key="3">
    <source>
        <dbReference type="SAM" id="Coils"/>
    </source>
</evidence>
<dbReference type="Proteomes" id="UP001162802">
    <property type="component" value="Unassembled WGS sequence"/>
</dbReference>
<gene>
    <name evidence="5" type="ORF">MTR65_15930</name>
</gene>
<dbReference type="InterPro" id="IPR036162">
    <property type="entry name" value="Resolvase-like_N_sf"/>
</dbReference>
<keyword evidence="3" id="KW-0175">Coiled coil</keyword>
<keyword evidence="2" id="KW-0233">DNA recombination</keyword>
<evidence type="ECO:0000313" key="6">
    <source>
        <dbReference type="Proteomes" id="UP001162802"/>
    </source>
</evidence>
<keyword evidence="1" id="KW-0238">DNA-binding</keyword>
<accession>A0ABT0AG72</accession>
<evidence type="ECO:0000259" key="4">
    <source>
        <dbReference type="PROSITE" id="PS51737"/>
    </source>
</evidence>
<dbReference type="InterPro" id="IPR050639">
    <property type="entry name" value="SSR_resolvase"/>
</dbReference>
<dbReference type="InterPro" id="IPR006119">
    <property type="entry name" value="Resolv_N"/>
</dbReference>
<dbReference type="SUPFAM" id="SSF53041">
    <property type="entry name" value="Resolvase-like"/>
    <property type="match status" value="1"/>
</dbReference>
<proteinExistence type="predicted"/>
<feature type="domain" description="Recombinase" evidence="4">
    <location>
        <begin position="167"/>
        <end position="296"/>
    </location>
</feature>
<dbReference type="PROSITE" id="PS51737">
    <property type="entry name" value="RECOMBINASE_DNA_BIND"/>
    <property type="match status" value="1"/>
</dbReference>
<reference evidence="5" key="1">
    <citation type="submission" date="2022-03" db="EMBL/GenBank/DDBJ databases">
        <title>Identification of a novel bacterium isolated from mangrove sediments.</title>
        <authorList>
            <person name="Pan X."/>
        </authorList>
    </citation>
    <scope>NUCLEOTIDE SEQUENCE</scope>
    <source>
        <strain evidence="5">B2637</strain>
    </source>
</reference>
<dbReference type="PANTHER" id="PTHR30461:SF2">
    <property type="entry name" value="SERINE RECOMBINASE PINE-RELATED"/>
    <property type="match status" value="1"/>
</dbReference>
<dbReference type="InterPro" id="IPR038109">
    <property type="entry name" value="DNA_bind_recomb_sf"/>
</dbReference>
<dbReference type="Pfam" id="PF07508">
    <property type="entry name" value="Recombinase"/>
    <property type="match status" value="1"/>
</dbReference>
<dbReference type="PANTHER" id="PTHR30461">
    <property type="entry name" value="DNA-INVERTASE FROM LAMBDOID PROPHAGE"/>
    <property type="match status" value="1"/>
</dbReference>
<organism evidence="5 6">
    <name type="scientific">Novosphingobium mangrovi</name>
    <name type="common">ex Hu et al. 2023</name>
    <dbReference type="NCBI Taxonomy" id="2930094"/>
    <lineage>
        <taxon>Bacteria</taxon>
        <taxon>Pseudomonadati</taxon>
        <taxon>Pseudomonadota</taxon>
        <taxon>Alphaproteobacteria</taxon>
        <taxon>Sphingomonadales</taxon>
        <taxon>Sphingomonadaceae</taxon>
        <taxon>Novosphingobium</taxon>
    </lineage>
</organism>
<comment type="caution">
    <text evidence="5">The sequence shown here is derived from an EMBL/GenBank/DDBJ whole genome shotgun (WGS) entry which is preliminary data.</text>
</comment>
<feature type="coiled-coil region" evidence="3">
    <location>
        <begin position="428"/>
        <end position="455"/>
    </location>
</feature>
<dbReference type="EMBL" id="JALHAT010000035">
    <property type="protein sequence ID" value="MCJ1962183.1"/>
    <property type="molecule type" value="Genomic_DNA"/>
</dbReference>
<name>A0ABT0AG72_9SPHN</name>
<dbReference type="InterPro" id="IPR025827">
    <property type="entry name" value="Zn_ribbon_recom_dom"/>
</dbReference>